<feature type="domain" description="Secretion system C-terminal sorting" evidence="2">
    <location>
        <begin position="269"/>
        <end position="338"/>
    </location>
</feature>
<dbReference type="RefSeq" id="WP_109673390.1">
    <property type="nucleotide sequence ID" value="NZ_QGDT01000002.1"/>
</dbReference>
<reference evidence="3 4" key="1">
    <citation type="submission" date="2018-03" db="EMBL/GenBank/DDBJ databases">
        <title>Genomic Encyclopedia of Archaeal and Bacterial Type Strains, Phase II (KMG-II): from individual species to whole genera.</title>
        <authorList>
            <person name="Goeker M."/>
        </authorList>
    </citation>
    <scope>NUCLEOTIDE SEQUENCE [LARGE SCALE GENOMIC DNA]</scope>
    <source>
        <strain evidence="3 4">DSM 100346</strain>
    </source>
</reference>
<name>A0A316APX2_9BACT</name>
<feature type="chain" id="PRO_5016262908" evidence="1">
    <location>
        <begin position="20"/>
        <end position="340"/>
    </location>
</feature>
<protein>
    <submittedName>
        <fullName evidence="3">Putative secreted protein (Por secretion system target)</fullName>
    </submittedName>
</protein>
<evidence type="ECO:0000256" key="1">
    <source>
        <dbReference type="SAM" id="SignalP"/>
    </source>
</evidence>
<dbReference type="OrthoDB" id="938160at2"/>
<dbReference type="Pfam" id="PF18962">
    <property type="entry name" value="Por_Secre_tail"/>
    <property type="match status" value="1"/>
</dbReference>
<feature type="signal peptide" evidence="1">
    <location>
        <begin position="1"/>
        <end position="19"/>
    </location>
</feature>
<gene>
    <name evidence="3" type="ORF">CLV98_102365</name>
</gene>
<organism evidence="3 4">
    <name type="scientific">Dyadobacter jejuensis</name>
    <dbReference type="NCBI Taxonomy" id="1082580"/>
    <lineage>
        <taxon>Bacteria</taxon>
        <taxon>Pseudomonadati</taxon>
        <taxon>Bacteroidota</taxon>
        <taxon>Cytophagia</taxon>
        <taxon>Cytophagales</taxon>
        <taxon>Spirosomataceae</taxon>
        <taxon>Dyadobacter</taxon>
    </lineage>
</organism>
<evidence type="ECO:0000313" key="4">
    <source>
        <dbReference type="Proteomes" id="UP000245880"/>
    </source>
</evidence>
<keyword evidence="4" id="KW-1185">Reference proteome</keyword>
<dbReference type="EMBL" id="QGDT01000002">
    <property type="protein sequence ID" value="PWJ59531.1"/>
    <property type="molecule type" value="Genomic_DNA"/>
</dbReference>
<dbReference type="NCBIfam" id="TIGR04183">
    <property type="entry name" value="Por_Secre_tail"/>
    <property type="match status" value="1"/>
</dbReference>
<keyword evidence="1" id="KW-0732">Signal</keyword>
<sequence length="340" mass="36195">MKKALISFCILAGITPSFAQSVDLELGSVSTSPSSILAGTDGDIVMNFLQNGPNDLPIGGAHITVSIDTQFMTFKLPATVSDNCGNIWTIQDGGATASSGQLLLSNSSAVTNGADCAISLPIQGVTAGNGVVTVASTILAPGVSDNNGLNQGTSEALEITTPLPVTLSKFEVEQEGNVAQLQWETTEESNSDFFQVQRSADARNWNILTNVDAAGNSRATTLYRHTDSNPLAGDNFYRLKMVDRDGTFSFSRIRTVSFAEGIERITLAPNPVSESLNISMTDWSKVQQLEIFDLNGRPVYRSSNPNAEPISVKGLSTGMYVLRIAKSDGNASVHKFVVNH</sequence>
<evidence type="ECO:0000259" key="2">
    <source>
        <dbReference type="Pfam" id="PF18962"/>
    </source>
</evidence>
<dbReference type="Proteomes" id="UP000245880">
    <property type="component" value="Unassembled WGS sequence"/>
</dbReference>
<evidence type="ECO:0000313" key="3">
    <source>
        <dbReference type="EMBL" id="PWJ59531.1"/>
    </source>
</evidence>
<dbReference type="InterPro" id="IPR026444">
    <property type="entry name" value="Secre_tail"/>
</dbReference>
<accession>A0A316APX2</accession>
<proteinExistence type="predicted"/>
<comment type="caution">
    <text evidence="3">The sequence shown here is derived from an EMBL/GenBank/DDBJ whole genome shotgun (WGS) entry which is preliminary data.</text>
</comment>
<dbReference type="AlphaFoldDB" id="A0A316APX2"/>